<dbReference type="EMBL" id="JACHGA010000011">
    <property type="protein sequence ID" value="MBB5277773.1"/>
    <property type="molecule type" value="Genomic_DNA"/>
</dbReference>
<gene>
    <name evidence="1" type="ORF">HNR26_003862</name>
</gene>
<dbReference type="AlphaFoldDB" id="A0A7W8HTF5"/>
<comment type="caution">
    <text evidence="1">The sequence shown here is derived from an EMBL/GenBank/DDBJ whole genome shotgun (WGS) entry which is preliminary data.</text>
</comment>
<name>A0A7W8HTF5_9HYPH</name>
<dbReference type="RefSeq" id="WP_167495036.1">
    <property type="nucleotide sequence ID" value="NZ_JACHGA010000011.1"/>
</dbReference>
<dbReference type="Proteomes" id="UP000550895">
    <property type="component" value="Unassembled WGS sequence"/>
</dbReference>
<keyword evidence="2" id="KW-1185">Reference proteome</keyword>
<reference evidence="1 2" key="1">
    <citation type="submission" date="2020-08" db="EMBL/GenBank/DDBJ databases">
        <title>Genomic Encyclopedia of Type Strains, Phase IV (KMG-IV): sequencing the most valuable type-strain genomes for metagenomic binning, comparative biology and taxonomic classification.</title>
        <authorList>
            <person name="Goeker M."/>
        </authorList>
    </citation>
    <scope>NUCLEOTIDE SEQUENCE [LARGE SCALE GENOMIC DNA]</scope>
    <source>
        <strain evidence="1 2">DSM 26376</strain>
    </source>
</reference>
<sequence>MQLTKIWDPGNQVFEVPNNKVAGLVKKGWTLSPSKKTETPPVRLALSRKQRRLARTSD</sequence>
<proteinExistence type="predicted"/>
<protein>
    <submittedName>
        <fullName evidence="1">Uncharacterized protein</fullName>
    </submittedName>
</protein>
<evidence type="ECO:0000313" key="2">
    <source>
        <dbReference type="Proteomes" id="UP000550895"/>
    </source>
</evidence>
<accession>A0A7W8HTF5</accession>
<organism evidence="1 2">
    <name type="scientific">Rhizobium rosettiformans</name>
    <dbReference type="NCBI Taxonomy" id="1368430"/>
    <lineage>
        <taxon>Bacteria</taxon>
        <taxon>Pseudomonadati</taxon>
        <taxon>Pseudomonadota</taxon>
        <taxon>Alphaproteobacteria</taxon>
        <taxon>Hyphomicrobiales</taxon>
        <taxon>Rhizobiaceae</taxon>
        <taxon>Rhizobium/Agrobacterium group</taxon>
        <taxon>Rhizobium</taxon>
    </lineage>
</organism>
<evidence type="ECO:0000313" key="1">
    <source>
        <dbReference type="EMBL" id="MBB5277773.1"/>
    </source>
</evidence>